<evidence type="ECO:0000256" key="1">
    <source>
        <dbReference type="ARBA" id="ARBA00004167"/>
    </source>
</evidence>
<name>A0ABW8JVL3_9GAMM</name>
<dbReference type="EMBL" id="JADIKM010000004">
    <property type="protein sequence ID" value="MFK2905142.1"/>
    <property type="molecule type" value="Genomic_DNA"/>
</dbReference>
<keyword evidence="3" id="KW-0812">Transmembrane</keyword>
<proteinExistence type="inferred from homology"/>
<comment type="function">
    <text evidence="6">HflC and HflK could regulate a protease.</text>
</comment>
<keyword evidence="8" id="KW-0378">Hydrolase</keyword>
<comment type="caution">
    <text evidence="8">The sequence shown here is derived from an EMBL/GenBank/DDBJ whole genome shotgun (WGS) entry which is preliminary data.</text>
</comment>
<keyword evidence="4" id="KW-1133">Transmembrane helix</keyword>
<evidence type="ECO:0000256" key="5">
    <source>
        <dbReference type="ARBA" id="ARBA00023136"/>
    </source>
</evidence>
<dbReference type="PIRSF" id="PIRSF005651">
    <property type="entry name" value="HflC"/>
    <property type="match status" value="1"/>
</dbReference>
<dbReference type="SUPFAM" id="SSF117892">
    <property type="entry name" value="Band 7/SPFH domain"/>
    <property type="match status" value="1"/>
</dbReference>
<organism evidence="8 9">
    <name type="scientific">Dyella ginsengisoli</name>
    <dbReference type="NCBI Taxonomy" id="363848"/>
    <lineage>
        <taxon>Bacteria</taxon>
        <taxon>Pseudomonadati</taxon>
        <taxon>Pseudomonadota</taxon>
        <taxon>Gammaproteobacteria</taxon>
        <taxon>Lysobacterales</taxon>
        <taxon>Rhodanobacteraceae</taxon>
        <taxon>Dyella</taxon>
    </lineage>
</organism>
<dbReference type="PANTHER" id="PTHR42911">
    <property type="entry name" value="MODULATOR OF FTSH PROTEASE HFLC"/>
    <property type="match status" value="1"/>
</dbReference>
<dbReference type="RefSeq" id="WP_404634366.1">
    <property type="nucleotide sequence ID" value="NZ_JADIKM010000004.1"/>
</dbReference>
<dbReference type="Proteomes" id="UP001620460">
    <property type="component" value="Unassembled WGS sequence"/>
</dbReference>
<dbReference type="GO" id="GO:0006508">
    <property type="term" value="P:proteolysis"/>
    <property type="evidence" value="ECO:0007669"/>
    <property type="project" value="UniProtKB-KW"/>
</dbReference>
<dbReference type="InterPro" id="IPR010200">
    <property type="entry name" value="HflC"/>
</dbReference>
<dbReference type="Pfam" id="PF01145">
    <property type="entry name" value="Band_7"/>
    <property type="match status" value="1"/>
</dbReference>
<dbReference type="Gene3D" id="3.30.479.30">
    <property type="entry name" value="Band 7 domain"/>
    <property type="match status" value="1"/>
</dbReference>
<keyword evidence="9" id="KW-1185">Reference proteome</keyword>
<dbReference type="InterPro" id="IPR001107">
    <property type="entry name" value="Band_7"/>
</dbReference>
<dbReference type="GO" id="GO:0008233">
    <property type="term" value="F:peptidase activity"/>
    <property type="evidence" value="ECO:0007669"/>
    <property type="project" value="UniProtKB-KW"/>
</dbReference>
<gene>
    <name evidence="8" type="primary">hflC</name>
    <name evidence="8" type="ORF">ISP17_14355</name>
</gene>
<accession>A0ABW8JVL3</accession>
<protein>
    <recommendedName>
        <fullName evidence="6">Protein HflC</fullName>
    </recommendedName>
</protein>
<evidence type="ECO:0000313" key="9">
    <source>
        <dbReference type="Proteomes" id="UP001620460"/>
    </source>
</evidence>
<dbReference type="PANTHER" id="PTHR42911:SF1">
    <property type="entry name" value="MODULATOR OF FTSH PROTEASE HFLC"/>
    <property type="match status" value="1"/>
</dbReference>
<evidence type="ECO:0000256" key="4">
    <source>
        <dbReference type="ARBA" id="ARBA00022989"/>
    </source>
</evidence>
<comment type="similarity">
    <text evidence="2 6">Belongs to the band 7/mec-2 family. HflC subfamily.</text>
</comment>
<dbReference type="NCBIfam" id="TIGR01932">
    <property type="entry name" value="hflC"/>
    <property type="match status" value="1"/>
</dbReference>
<sequence length="288" mass="32457">MKISAIVAVVVVALLGLSSMYIVSEGQTALLLQFGRIVRTSDQPGLHFKLPLVQQVMRFDNRILTMDAQPERYFTSEKKSVNVDFYVKWRIADNADFYRATGGDPLQAAQRLSPIVKNALRFEFNGRTLQELITGGRKDITDRVREQTDAAARKNLGIQVVDVRIKRIDLPDEVSDSVYKRMKAERLQLANELRYTGEQMATTITADADRQGQVLRANAERDAAKTRGEGDAQAALIYAQAYGQDPEFFAFYRSMEAYRHAFGDGKSTLIVKPDDPFLQYFQSSAGKR</sequence>
<evidence type="ECO:0000256" key="2">
    <source>
        <dbReference type="ARBA" id="ARBA00007862"/>
    </source>
</evidence>
<reference evidence="8 9" key="1">
    <citation type="submission" date="2020-10" db="EMBL/GenBank/DDBJ databases">
        <title>Phylogeny of dyella-like bacteria.</title>
        <authorList>
            <person name="Fu J."/>
        </authorList>
    </citation>
    <scope>NUCLEOTIDE SEQUENCE [LARGE SCALE GENOMIC DNA]</scope>
    <source>
        <strain evidence="8 9">Gsoil3046</strain>
    </source>
</reference>
<evidence type="ECO:0000256" key="3">
    <source>
        <dbReference type="ARBA" id="ARBA00022692"/>
    </source>
</evidence>
<dbReference type="SMART" id="SM00244">
    <property type="entry name" value="PHB"/>
    <property type="match status" value="1"/>
</dbReference>
<comment type="subcellular location">
    <subcellularLocation>
        <location evidence="1">Membrane</location>
        <topology evidence="1">Single-pass membrane protein</topology>
    </subcellularLocation>
</comment>
<evidence type="ECO:0000256" key="6">
    <source>
        <dbReference type="PIRNR" id="PIRNR005651"/>
    </source>
</evidence>
<dbReference type="InterPro" id="IPR036013">
    <property type="entry name" value="Band_7/SPFH_dom_sf"/>
</dbReference>
<evidence type="ECO:0000259" key="7">
    <source>
        <dbReference type="SMART" id="SM00244"/>
    </source>
</evidence>
<dbReference type="CDD" id="cd03405">
    <property type="entry name" value="SPFH_HflC"/>
    <property type="match status" value="1"/>
</dbReference>
<evidence type="ECO:0000313" key="8">
    <source>
        <dbReference type="EMBL" id="MFK2905142.1"/>
    </source>
</evidence>
<feature type="domain" description="Band 7" evidence="7">
    <location>
        <begin position="18"/>
        <end position="182"/>
    </location>
</feature>
<keyword evidence="8" id="KW-0645">Protease</keyword>
<keyword evidence="5" id="KW-0472">Membrane</keyword>